<gene>
    <name evidence="2" type="primary">LOC113866068</name>
</gene>
<dbReference type="GeneID" id="113866068"/>
<evidence type="ECO:0000313" key="1">
    <source>
        <dbReference type="Proteomes" id="UP000694853"/>
    </source>
</evidence>
<reference evidence="2" key="2">
    <citation type="submission" date="2025-08" db="UniProtKB">
        <authorList>
            <consortium name="RefSeq"/>
        </authorList>
    </citation>
    <scope>IDENTIFICATION</scope>
    <source>
        <tissue evidence="2">Young leaves</tissue>
    </source>
</reference>
<reference evidence="1" key="1">
    <citation type="journal article" date="2019" name="Toxins">
        <title>Detection of Abrin-Like and Prepropulchellin-Like Toxin Genes and Transcripts Using Whole Genome Sequencing and Full-Length Transcript Sequencing of Abrus precatorius.</title>
        <authorList>
            <person name="Hovde B.T."/>
            <person name="Daligault H.E."/>
            <person name="Hanschen E.R."/>
            <person name="Kunde Y.A."/>
            <person name="Johnson M.B."/>
            <person name="Starkenburg S.R."/>
            <person name="Johnson S.L."/>
        </authorList>
    </citation>
    <scope>NUCLEOTIDE SEQUENCE [LARGE SCALE GENOMIC DNA]</scope>
</reference>
<dbReference type="Gene3D" id="2.40.70.10">
    <property type="entry name" value="Acid Proteases"/>
    <property type="match status" value="1"/>
</dbReference>
<dbReference type="CDD" id="cd00303">
    <property type="entry name" value="retropepsin_like"/>
    <property type="match status" value="1"/>
</dbReference>
<dbReference type="PANTHER" id="PTHR33067">
    <property type="entry name" value="RNA-DIRECTED DNA POLYMERASE-RELATED"/>
    <property type="match status" value="1"/>
</dbReference>
<dbReference type="KEGG" id="aprc:113866068"/>
<protein>
    <submittedName>
        <fullName evidence="2">Uncharacterized protein LOC113866068</fullName>
    </submittedName>
</protein>
<dbReference type="Proteomes" id="UP000694853">
    <property type="component" value="Unplaced"/>
</dbReference>
<sequence>MPLCTNFMKDLLSKKRKLKEDATMTLTEEYSAILQQKLPPKLKDLSSFTIPCTIGNVTIGKTLYDLGANISLMPLSILKKLGVGEVKNTRMALQLVDRSIKYSYVIMEDVLVKVDKLIFSADFVILDMDEDFEVLVILGRPFLATRRTLIDVQQGQLILCLHDEKVTFKVFEAMQHSDDKDTCFRIDTVDSLIAATTLKQNTSVDPFEKVVANAIMKIDEESDEEMQECMQQLEAQPIWQKSSLRESLEGGRVEESRRLELKPLPSHLKYAFVGEKETLPTIRNNTLSQLDE</sequence>
<proteinExistence type="predicted"/>
<dbReference type="PANTHER" id="PTHR33067:SF39">
    <property type="entry name" value="TRANSCRIPTION FACTOR INTERACTOR AND REGULATOR CCHC(ZN) FAMILY"/>
    <property type="match status" value="1"/>
</dbReference>
<dbReference type="OrthoDB" id="778454at2759"/>
<evidence type="ECO:0000313" key="2">
    <source>
        <dbReference type="RefSeq" id="XP_027356759.1"/>
    </source>
</evidence>
<dbReference type="AlphaFoldDB" id="A0A8B8LPG7"/>
<accession>A0A8B8LPG7</accession>
<name>A0A8B8LPG7_ABRPR</name>
<keyword evidence="1" id="KW-1185">Reference proteome</keyword>
<organism evidence="1 2">
    <name type="scientific">Abrus precatorius</name>
    <name type="common">Indian licorice</name>
    <name type="synonym">Glycine abrus</name>
    <dbReference type="NCBI Taxonomy" id="3816"/>
    <lineage>
        <taxon>Eukaryota</taxon>
        <taxon>Viridiplantae</taxon>
        <taxon>Streptophyta</taxon>
        <taxon>Embryophyta</taxon>
        <taxon>Tracheophyta</taxon>
        <taxon>Spermatophyta</taxon>
        <taxon>Magnoliopsida</taxon>
        <taxon>eudicotyledons</taxon>
        <taxon>Gunneridae</taxon>
        <taxon>Pentapetalae</taxon>
        <taxon>rosids</taxon>
        <taxon>fabids</taxon>
        <taxon>Fabales</taxon>
        <taxon>Fabaceae</taxon>
        <taxon>Papilionoideae</taxon>
        <taxon>50 kb inversion clade</taxon>
        <taxon>NPAAA clade</taxon>
        <taxon>indigoferoid/millettioid clade</taxon>
        <taxon>Abreae</taxon>
        <taxon>Abrus</taxon>
    </lineage>
</organism>
<dbReference type="InterPro" id="IPR021109">
    <property type="entry name" value="Peptidase_aspartic_dom_sf"/>
</dbReference>
<dbReference type="RefSeq" id="XP_027356759.1">
    <property type="nucleotide sequence ID" value="XM_027500958.1"/>
</dbReference>
<dbReference type="Pfam" id="PF08284">
    <property type="entry name" value="RVP_2"/>
    <property type="match status" value="1"/>
</dbReference>